<feature type="binding site" evidence="16">
    <location>
        <position position="74"/>
    </location>
    <ligand>
        <name>substrate</name>
    </ligand>
</feature>
<sequence>MSLVVQKYGGSSVADAASVKRVADRIALYAKAGHQVVVVVSAMGDTTDELIDLAEQVTATPPPRELDMLLTAGERISMAVLSMALNDLGVDARAYTGSQAGVITDEVHGKAHILKVTPGRIQDALDGGSVAIVAGFQGVSHTTKDITTLGRGGSDTTAVALAAALEADVCEIYSDVDGVFTADPRIVPAARRVPYISCEEMLELAANGAKILMGRSVEYARRHGVPLHVRSSFSGRIGTLVTDQADRLVPVDPDLTIPAAEVVHLDAGRPSKEDIVHSNREEGLEAPIISGVAHDSSEGKITVVEVPDIPGKAALLFDVVASSGANIDMIVQNSSTVDDTVAISLTLPEADAPAALAAIERARETIGYREVRYDDQIGKVSVVGAGMKSSPGVSATLFRCLGEAGINIDMISTSEIRISVVTDVHRLDDAVRVIHSAFGMDADQTEAVVYGGTGR</sequence>
<dbReference type="InterPro" id="IPR036393">
    <property type="entry name" value="AceGlu_kinase-like_sf"/>
</dbReference>
<dbReference type="PIRSF" id="PIRSF000726">
    <property type="entry name" value="Asp_kin"/>
    <property type="match status" value="1"/>
</dbReference>
<evidence type="ECO:0000313" key="20">
    <source>
        <dbReference type="EMBL" id="EWS79505.1"/>
    </source>
</evidence>
<dbReference type="InterPro" id="IPR001048">
    <property type="entry name" value="Asp/Glu/Uridylate_kinase"/>
</dbReference>
<evidence type="ECO:0000256" key="1">
    <source>
        <dbReference type="ARBA" id="ARBA00002843"/>
    </source>
</evidence>
<feature type="binding site" evidence="16">
    <location>
        <position position="47"/>
    </location>
    <ligand>
        <name>substrate</name>
    </ligand>
</feature>
<evidence type="ECO:0000256" key="17">
    <source>
        <dbReference type="RuleBase" id="RU003448"/>
    </source>
</evidence>
<accession>Z9JM67</accession>
<dbReference type="OrthoDB" id="9799110at2"/>
<evidence type="ECO:0000256" key="5">
    <source>
        <dbReference type="ARBA" id="ARBA00010122"/>
    </source>
</evidence>
<evidence type="ECO:0000256" key="10">
    <source>
        <dbReference type="ARBA" id="ARBA00022741"/>
    </source>
</evidence>
<feature type="domain" description="ACT" evidence="19">
    <location>
        <begin position="301"/>
        <end position="376"/>
    </location>
</feature>
<dbReference type="NCBIfam" id="NF005153">
    <property type="entry name" value="PRK06635.1-1"/>
    <property type="match status" value="1"/>
</dbReference>
<dbReference type="PANTHER" id="PTHR21499:SF3">
    <property type="entry name" value="ASPARTOKINASE"/>
    <property type="match status" value="1"/>
</dbReference>
<dbReference type="InterPro" id="IPR005260">
    <property type="entry name" value="Asp_kin_monofn"/>
</dbReference>
<reference evidence="20 21" key="1">
    <citation type="submission" date="2014-02" db="EMBL/GenBank/DDBJ databases">
        <title>Genome sequence of Brachybacterium phenoliresistens strain W13A50.</title>
        <authorList>
            <person name="Wang X."/>
        </authorList>
    </citation>
    <scope>NUCLEOTIDE SEQUENCE [LARGE SCALE GENOMIC DNA]</scope>
    <source>
        <strain evidence="20 21">W13A50</strain>
    </source>
</reference>
<evidence type="ECO:0000256" key="12">
    <source>
        <dbReference type="ARBA" id="ARBA00022840"/>
    </source>
</evidence>
<dbReference type="eggNOG" id="COG0527">
    <property type="taxonomic scope" value="Bacteria"/>
</dbReference>
<evidence type="ECO:0000259" key="19">
    <source>
        <dbReference type="PROSITE" id="PS51671"/>
    </source>
</evidence>
<dbReference type="FunFam" id="3.30.2130.10:FF:000002">
    <property type="entry name" value="Aspartokinase"/>
    <property type="match status" value="1"/>
</dbReference>
<dbReference type="NCBIfam" id="NF005155">
    <property type="entry name" value="PRK06635.1-4"/>
    <property type="match status" value="1"/>
</dbReference>
<dbReference type="InterPro" id="IPR054352">
    <property type="entry name" value="ACT_Aspartokinase"/>
</dbReference>
<dbReference type="Gene3D" id="3.40.1160.10">
    <property type="entry name" value="Acetylglutamate kinase-like"/>
    <property type="match status" value="1"/>
</dbReference>
<dbReference type="GO" id="GO:0004072">
    <property type="term" value="F:aspartate kinase activity"/>
    <property type="evidence" value="ECO:0007669"/>
    <property type="project" value="UniProtKB-EC"/>
</dbReference>
<evidence type="ECO:0000256" key="6">
    <source>
        <dbReference type="ARBA" id="ARBA00013059"/>
    </source>
</evidence>
<dbReference type="InterPro" id="IPR018042">
    <property type="entry name" value="Aspartate_kinase_CS"/>
</dbReference>
<dbReference type="InterPro" id="IPR045865">
    <property type="entry name" value="ACT-like_dom_sf"/>
</dbReference>
<protein>
    <recommendedName>
        <fullName evidence="7 17">Aspartokinase</fullName>
        <ecNumber evidence="6 17">2.7.2.4</ecNumber>
    </recommendedName>
</protein>
<feature type="binding site" evidence="16">
    <location>
        <position position="185"/>
    </location>
    <ligand>
        <name>ATP</name>
        <dbReference type="ChEBI" id="CHEBI:30616"/>
    </ligand>
</feature>
<dbReference type="InterPro" id="IPR002912">
    <property type="entry name" value="ACT_dom"/>
</dbReference>
<dbReference type="RefSeq" id="WP_038374735.1">
    <property type="nucleotide sequence ID" value="NZ_BAAAOW010000003.1"/>
</dbReference>
<evidence type="ECO:0000256" key="18">
    <source>
        <dbReference type="RuleBase" id="RU004249"/>
    </source>
</evidence>
<dbReference type="GO" id="GO:0009090">
    <property type="term" value="P:homoserine biosynthetic process"/>
    <property type="evidence" value="ECO:0007669"/>
    <property type="project" value="TreeGrafter"/>
</dbReference>
<evidence type="ECO:0000256" key="15">
    <source>
        <dbReference type="ARBA" id="ARBA00047872"/>
    </source>
</evidence>
<keyword evidence="11 17" id="KW-0418">Kinase</keyword>
<evidence type="ECO:0000256" key="8">
    <source>
        <dbReference type="ARBA" id="ARBA00022605"/>
    </source>
</evidence>
<dbReference type="GO" id="GO:0019877">
    <property type="term" value="P:diaminopimelate biosynthetic process"/>
    <property type="evidence" value="ECO:0007669"/>
    <property type="project" value="UniProtKB-KW"/>
</dbReference>
<dbReference type="PANTHER" id="PTHR21499">
    <property type="entry name" value="ASPARTATE KINASE"/>
    <property type="match status" value="1"/>
</dbReference>
<proteinExistence type="inferred from homology"/>
<dbReference type="HOGENOM" id="CLU_009116_3_2_11"/>
<dbReference type="GO" id="GO:0005524">
    <property type="term" value="F:ATP binding"/>
    <property type="evidence" value="ECO:0007669"/>
    <property type="project" value="UniProtKB-KW"/>
</dbReference>
<evidence type="ECO:0000256" key="9">
    <source>
        <dbReference type="ARBA" id="ARBA00022679"/>
    </source>
</evidence>
<dbReference type="GO" id="GO:0009089">
    <property type="term" value="P:lysine biosynthetic process via diaminopimelate"/>
    <property type="evidence" value="ECO:0007669"/>
    <property type="project" value="UniProtKB-UniPathway"/>
</dbReference>
<dbReference type="CDD" id="cd04913">
    <property type="entry name" value="ACT_AKii-LysC-BS-like_1"/>
    <property type="match status" value="1"/>
</dbReference>
<keyword evidence="10 16" id="KW-0547">Nucleotide-binding</keyword>
<evidence type="ECO:0000256" key="16">
    <source>
        <dbReference type="PIRSR" id="PIRSR000726-1"/>
    </source>
</evidence>
<keyword evidence="21" id="KW-1185">Reference proteome</keyword>
<keyword evidence="14" id="KW-0457">Lysine biosynthesis</keyword>
<dbReference type="PROSITE" id="PS51671">
    <property type="entry name" value="ACT"/>
    <property type="match status" value="2"/>
</dbReference>
<organism evidence="20 21">
    <name type="scientific">Brachybacterium phenoliresistens</name>
    <dbReference type="NCBI Taxonomy" id="396014"/>
    <lineage>
        <taxon>Bacteria</taxon>
        <taxon>Bacillati</taxon>
        <taxon>Actinomycetota</taxon>
        <taxon>Actinomycetes</taxon>
        <taxon>Micrococcales</taxon>
        <taxon>Dermabacteraceae</taxon>
        <taxon>Brachybacterium</taxon>
    </lineage>
</organism>
<evidence type="ECO:0000256" key="13">
    <source>
        <dbReference type="ARBA" id="ARBA00022915"/>
    </source>
</evidence>
<comment type="pathway">
    <text evidence="2 18">Amino-acid biosynthesis; L-lysine biosynthesis via DAP pathway; (S)-tetrahydrodipicolinate from L-aspartate: step 1/4.</text>
</comment>
<feature type="binding site" evidence="16">
    <location>
        <begin position="7"/>
        <end position="10"/>
    </location>
    <ligand>
        <name>ATP</name>
        <dbReference type="ChEBI" id="CHEBI:30616"/>
    </ligand>
</feature>
<dbReference type="FunFam" id="3.40.1160.10:FF:000002">
    <property type="entry name" value="Aspartokinase"/>
    <property type="match status" value="1"/>
</dbReference>
<dbReference type="SUPFAM" id="SSF53633">
    <property type="entry name" value="Carbamate kinase-like"/>
    <property type="match status" value="1"/>
</dbReference>
<dbReference type="SUPFAM" id="SSF55021">
    <property type="entry name" value="ACT-like"/>
    <property type="match status" value="2"/>
</dbReference>
<dbReference type="NCBIfam" id="NF005154">
    <property type="entry name" value="PRK06635.1-2"/>
    <property type="match status" value="1"/>
</dbReference>
<dbReference type="Pfam" id="PF22468">
    <property type="entry name" value="ACT_9"/>
    <property type="match status" value="2"/>
</dbReference>
<evidence type="ECO:0000256" key="14">
    <source>
        <dbReference type="ARBA" id="ARBA00023154"/>
    </source>
</evidence>
<dbReference type="InterPro" id="IPR001341">
    <property type="entry name" value="Asp_kinase"/>
</dbReference>
<keyword evidence="12 16" id="KW-0067">ATP-binding</keyword>
<dbReference type="UniPathway" id="UPA00034">
    <property type="reaction ID" value="UER00015"/>
</dbReference>
<dbReference type="CDD" id="cd04261">
    <property type="entry name" value="AAK_AKii-LysC-BS"/>
    <property type="match status" value="1"/>
</dbReference>
<dbReference type="GO" id="GO:0005829">
    <property type="term" value="C:cytosol"/>
    <property type="evidence" value="ECO:0007669"/>
    <property type="project" value="TreeGrafter"/>
</dbReference>
<dbReference type="Proteomes" id="UP000023067">
    <property type="component" value="Unassembled WGS sequence"/>
</dbReference>
<evidence type="ECO:0000313" key="21">
    <source>
        <dbReference type="Proteomes" id="UP000023067"/>
    </source>
</evidence>
<dbReference type="UniPathway" id="UPA00051">
    <property type="reaction ID" value="UER00462"/>
</dbReference>
<comment type="caution">
    <text evidence="20">The sequence shown here is derived from an EMBL/GenBank/DDBJ whole genome shotgun (WGS) entry which is preliminary data.</text>
</comment>
<evidence type="ECO:0000256" key="2">
    <source>
        <dbReference type="ARBA" id="ARBA00004766"/>
    </source>
</evidence>
<dbReference type="PATRIC" id="fig|396014.3.peg.3700"/>
<name>Z9JM67_9MICO</name>
<comment type="similarity">
    <text evidence="5 17">Belongs to the aspartokinase family.</text>
</comment>
<evidence type="ECO:0000256" key="11">
    <source>
        <dbReference type="ARBA" id="ARBA00022777"/>
    </source>
</evidence>
<dbReference type="STRING" id="396014.BF93_13310"/>
<dbReference type="GO" id="GO:0009088">
    <property type="term" value="P:threonine biosynthetic process"/>
    <property type="evidence" value="ECO:0007669"/>
    <property type="project" value="UniProtKB-UniPathway"/>
</dbReference>
<dbReference type="AlphaFoldDB" id="Z9JM67"/>
<dbReference type="NCBIfam" id="TIGR00657">
    <property type="entry name" value="asp_kinases"/>
    <property type="match status" value="1"/>
</dbReference>
<dbReference type="Pfam" id="PF00696">
    <property type="entry name" value="AA_kinase"/>
    <property type="match status" value="1"/>
</dbReference>
<dbReference type="UniPathway" id="UPA00050">
    <property type="reaction ID" value="UER00461"/>
</dbReference>
<dbReference type="InterPro" id="IPR041740">
    <property type="entry name" value="AKii-LysC-BS"/>
</dbReference>
<dbReference type="EC" id="2.7.2.4" evidence="6 17"/>
<keyword evidence="13" id="KW-0220">Diaminopimelate biosynthesis</keyword>
<evidence type="ECO:0000256" key="3">
    <source>
        <dbReference type="ARBA" id="ARBA00004986"/>
    </source>
</evidence>
<feature type="domain" description="ACT" evidence="19">
    <location>
        <begin position="382"/>
        <end position="455"/>
    </location>
</feature>
<comment type="pathway">
    <text evidence="4 18">Amino-acid biosynthesis; L-threonine biosynthesis; L-threonine from L-aspartate: step 1/5.</text>
</comment>
<dbReference type="Gene3D" id="3.30.2130.10">
    <property type="entry name" value="VC0802-like"/>
    <property type="match status" value="1"/>
</dbReference>
<keyword evidence="9 17" id="KW-0808">Transferase</keyword>
<keyword evidence="8 18" id="KW-0028">Amino-acid biosynthesis</keyword>
<comment type="pathway">
    <text evidence="3 18">Amino-acid biosynthesis; L-methionine biosynthesis via de novo pathway; L-homoserine from L-aspartate: step 1/3.</text>
</comment>
<evidence type="ECO:0000256" key="4">
    <source>
        <dbReference type="ARBA" id="ARBA00005139"/>
    </source>
</evidence>
<dbReference type="CDD" id="cd04936">
    <property type="entry name" value="ACT_AKii-LysC-BS-like_2"/>
    <property type="match status" value="1"/>
</dbReference>
<comment type="function">
    <text evidence="1">Catalyzes the phosphorylation of the beta-carboxyl group of aspartic acid with ATP to yield 4-phospho-L-aspartate, which is involved in the branched biosynthetic pathway leading to the biosynthesis of amino acids lysine, threonine, isoleucine and methionine.</text>
</comment>
<dbReference type="PROSITE" id="PS00324">
    <property type="entry name" value="ASPARTOKINASE"/>
    <property type="match status" value="1"/>
</dbReference>
<dbReference type="EMBL" id="JDYK01000035">
    <property type="protein sequence ID" value="EWS79505.1"/>
    <property type="molecule type" value="Genomic_DNA"/>
</dbReference>
<comment type="catalytic activity">
    <reaction evidence="15 17">
        <text>L-aspartate + ATP = 4-phospho-L-aspartate + ADP</text>
        <dbReference type="Rhea" id="RHEA:23776"/>
        <dbReference type="ChEBI" id="CHEBI:29991"/>
        <dbReference type="ChEBI" id="CHEBI:30616"/>
        <dbReference type="ChEBI" id="CHEBI:57535"/>
        <dbReference type="ChEBI" id="CHEBI:456216"/>
        <dbReference type="EC" id="2.7.2.4"/>
    </reaction>
</comment>
<evidence type="ECO:0000256" key="7">
    <source>
        <dbReference type="ARBA" id="ARBA00016273"/>
    </source>
</evidence>
<gene>
    <name evidence="20" type="ORF">BF93_13310</name>
</gene>